<protein>
    <recommendedName>
        <fullName evidence="4">Type 1 periplasmic binding fold superfamily protein</fullName>
    </recommendedName>
</protein>
<evidence type="ECO:0000256" key="1">
    <source>
        <dbReference type="SAM" id="SignalP"/>
    </source>
</evidence>
<name>A0ABW5CWV4_9BACT</name>
<reference evidence="3" key="1">
    <citation type="journal article" date="2019" name="Int. J. Syst. Evol. Microbiol.">
        <title>The Global Catalogue of Microorganisms (GCM) 10K type strain sequencing project: providing services to taxonomists for standard genome sequencing and annotation.</title>
        <authorList>
            <consortium name="The Broad Institute Genomics Platform"/>
            <consortium name="The Broad Institute Genome Sequencing Center for Infectious Disease"/>
            <person name="Wu L."/>
            <person name="Ma J."/>
        </authorList>
    </citation>
    <scope>NUCLEOTIDE SEQUENCE [LARGE SCALE GENOMIC DNA]</scope>
    <source>
        <strain evidence="3">CGMCC 4.1782</strain>
    </source>
</reference>
<keyword evidence="3" id="KW-1185">Reference proteome</keyword>
<dbReference type="EMBL" id="JBHUIM010000001">
    <property type="protein sequence ID" value="MFD2246897.1"/>
    <property type="molecule type" value="Genomic_DNA"/>
</dbReference>
<gene>
    <name evidence="2" type="ORF">ACFSKP_11570</name>
</gene>
<evidence type="ECO:0000313" key="2">
    <source>
        <dbReference type="EMBL" id="MFD2246897.1"/>
    </source>
</evidence>
<evidence type="ECO:0000313" key="3">
    <source>
        <dbReference type="Proteomes" id="UP001597374"/>
    </source>
</evidence>
<feature type="signal peptide" evidence="1">
    <location>
        <begin position="1"/>
        <end position="18"/>
    </location>
</feature>
<accession>A0ABW5CWV4</accession>
<feature type="chain" id="PRO_5045772794" description="Type 1 periplasmic binding fold superfamily protein" evidence="1">
    <location>
        <begin position="19"/>
        <end position="186"/>
    </location>
</feature>
<sequence length="186" mass="19744">MKKLFRPYLAILLMGAMAATTTACDDDDEPAAESEQEMITTVTLSLVPSGKGQSVTATWKDADGITGSQQPTIDVLNLAPNTTYTGTLTILDESKTPAANISQEVEAEGDEHELFYTTTVPGVTIATTDVDKNNRPLGLKTTVTTTATGTGEVRILLKHQPGQKGATSDPNKGETDIDVKFNTVVQ</sequence>
<keyword evidence="1" id="KW-0732">Signal</keyword>
<organism evidence="2 3">
    <name type="scientific">Pontibacter ruber</name>
    <dbReference type="NCBI Taxonomy" id="1343895"/>
    <lineage>
        <taxon>Bacteria</taxon>
        <taxon>Pseudomonadati</taxon>
        <taxon>Bacteroidota</taxon>
        <taxon>Cytophagia</taxon>
        <taxon>Cytophagales</taxon>
        <taxon>Hymenobacteraceae</taxon>
        <taxon>Pontibacter</taxon>
    </lineage>
</organism>
<evidence type="ECO:0008006" key="4">
    <source>
        <dbReference type="Google" id="ProtNLM"/>
    </source>
</evidence>
<dbReference type="Proteomes" id="UP001597374">
    <property type="component" value="Unassembled WGS sequence"/>
</dbReference>
<proteinExistence type="predicted"/>
<dbReference type="RefSeq" id="WP_250428673.1">
    <property type="nucleotide sequence ID" value="NZ_JALPRR010000001.1"/>
</dbReference>
<comment type="caution">
    <text evidence="2">The sequence shown here is derived from an EMBL/GenBank/DDBJ whole genome shotgun (WGS) entry which is preliminary data.</text>
</comment>
<dbReference type="PROSITE" id="PS51257">
    <property type="entry name" value="PROKAR_LIPOPROTEIN"/>
    <property type="match status" value="1"/>
</dbReference>